<protein>
    <submittedName>
        <fullName evidence="1">Uncharacterized protein</fullName>
    </submittedName>
</protein>
<name>K0S7N7_THAOC</name>
<keyword evidence="2" id="KW-1185">Reference proteome</keyword>
<dbReference type="AlphaFoldDB" id="K0S7N7"/>
<evidence type="ECO:0000313" key="1">
    <source>
        <dbReference type="EMBL" id="EJK54832.1"/>
    </source>
</evidence>
<proteinExistence type="predicted"/>
<reference evidence="1 2" key="1">
    <citation type="journal article" date="2012" name="Genome Biol.">
        <title>Genome and low-iron response of an oceanic diatom adapted to chronic iron limitation.</title>
        <authorList>
            <person name="Lommer M."/>
            <person name="Specht M."/>
            <person name="Roy A.S."/>
            <person name="Kraemer L."/>
            <person name="Andreson R."/>
            <person name="Gutowska M.A."/>
            <person name="Wolf J."/>
            <person name="Bergner S.V."/>
            <person name="Schilhabel M.B."/>
            <person name="Klostermeier U.C."/>
            <person name="Beiko R.G."/>
            <person name="Rosenstiel P."/>
            <person name="Hippler M."/>
            <person name="Laroche J."/>
        </authorList>
    </citation>
    <scope>NUCLEOTIDE SEQUENCE [LARGE SCALE GENOMIC DNA]</scope>
    <source>
        <strain evidence="1 2">CCMP1005</strain>
    </source>
</reference>
<gene>
    <name evidence="1" type="ORF">THAOC_25507</name>
</gene>
<feature type="non-terminal residue" evidence="1">
    <location>
        <position position="1"/>
    </location>
</feature>
<dbReference type="EMBL" id="AGNL01035202">
    <property type="protein sequence ID" value="EJK54832.1"/>
    <property type="molecule type" value="Genomic_DNA"/>
</dbReference>
<dbReference type="Proteomes" id="UP000266841">
    <property type="component" value="Unassembled WGS sequence"/>
</dbReference>
<evidence type="ECO:0000313" key="2">
    <source>
        <dbReference type="Proteomes" id="UP000266841"/>
    </source>
</evidence>
<comment type="caution">
    <text evidence="1">The sequence shown here is derived from an EMBL/GenBank/DDBJ whole genome shotgun (WGS) entry which is preliminary data.</text>
</comment>
<sequence>PSFTMVKISIGGALSERMARLPKECMLFFEERVHNLRHLDLLQNGDVMACFPVVRTADSNDGTCKVLDTNFETARSLYRVLQLIAFHELKESTILIEFALWKSTIDKGGDCACRVAIPGPAKGLLMEYCGFAGFLRPAF</sequence>
<organism evidence="1 2">
    <name type="scientific">Thalassiosira oceanica</name>
    <name type="common">Marine diatom</name>
    <dbReference type="NCBI Taxonomy" id="159749"/>
    <lineage>
        <taxon>Eukaryota</taxon>
        <taxon>Sar</taxon>
        <taxon>Stramenopiles</taxon>
        <taxon>Ochrophyta</taxon>
        <taxon>Bacillariophyta</taxon>
        <taxon>Coscinodiscophyceae</taxon>
        <taxon>Thalassiosirophycidae</taxon>
        <taxon>Thalassiosirales</taxon>
        <taxon>Thalassiosiraceae</taxon>
        <taxon>Thalassiosira</taxon>
    </lineage>
</organism>
<accession>K0S7N7</accession>